<dbReference type="PANTHER" id="PTHR33103">
    <property type="entry name" value="OS01G0153900 PROTEIN"/>
    <property type="match status" value="1"/>
</dbReference>
<comment type="caution">
    <text evidence="1">The sequence shown here is derived from an EMBL/GenBank/DDBJ whole genome shotgun (WGS) entry which is preliminary data.</text>
</comment>
<name>A0AA36IHT4_9DINO</name>
<dbReference type="AlphaFoldDB" id="A0AA36IHT4"/>
<keyword evidence="2" id="KW-1185">Reference proteome</keyword>
<evidence type="ECO:0000313" key="1">
    <source>
        <dbReference type="EMBL" id="CAJ1386982.1"/>
    </source>
</evidence>
<sequence length="244" mass="25925">MEVQLVLGPDGKVIFLESKADFVEWLFAIMDVPLSGLVKLCQKSSAHGAGPLTNLSGSLVTMDKAYFQDQKVGNPIAQKEVSGATELLQTMKLKKAQTGMPVYQCNSCCRQTSCTCNLNSNCFIHSNQCPSGCAYVAFQLVPPPPAASPMSSSLLAPGNYKFMVTEDLTVVDASVVKAMEFIQAHAGDMTKIKTATATCSEDKLRKLIGSLLAGSKSVLTDTFAAEVSDASSDSSFERVSIGTS</sequence>
<proteinExistence type="predicted"/>
<protein>
    <submittedName>
        <fullName evidence="1">Uncharacterized protein</fullName>
    </submittedName>
</protein>
<accession>A0AA36IHT4</accession>
<dbReference type="InterPro" id="IPR007750">
    <property type="entry name" value="DUF674"/>
</dbReference>
<gene>
    <name evidence="1" type="ORF">EVOR1521_LOCUS13144</name>
</gene>
<reference evidence="1" key="1">
    <citation type="submission" date="2023-08" db="EMBL/GenBank/DDBJ databases">
        <authorList>
            <person name="Chen Y."/>
            <person name="Shah S."/>
            <person name="Dougan E. K."/>
            <person name="Thang M."/>
            <person name="Chan C."/>
        </authorList>
    </citation>
    <scope>NUCLEOTIDE SEQUENCE</scope>
</reference>
<dbReference type="Pfam" id="PF05056">
    <property type="entry name" value="DUF674"/>
    <property type="match status" value="1"/>
</dbReference>
<evidence type="ECO:0000313" key="2">
    <source>
        <dbReference type="Proteomes" id="UP001178507"/>
    </source>
</evidence>
<dbReference type="EMBL" id="CAUJNA010001446">
    <property type="protein sequence ID" value="CAJ1386982.1"/>
    <property type="molecule type" value="Genomic_DNA"/>
</dbReference>
<dbReference type="PANTHER" id="PTHR33103:SF19">
    <property type="entry name" value="OS09G0544700 PROTEIN"/>
    <property type="match status" value="1"/>
</dbReference>
<organism evidence="1 2">
    <name type="scientific">Effrenium voratum</name>
    <dbReference type="NCBI Taxonomy" id="2562239"/>
    <lineage>
        <taxon>Eukaryota</taxon>
        <taxon>Sar</taxon>
        <taxon>Alveolata</taxon>
        <taxon>Dinophyceae</taxon>
        <taxon>Suessiales</taxon>
        <taxon>Symbiodiniaceae</taxon>
        <taxon>Effrenium</taxon>
    </lineage>
</organism>
<dbReference type="Proteomes" id="UP001178507">
    <property type="component" value="Unassembled WGS sequence"/>
</dbReference>